<name>A0A077WMR6_9FUNG</name>
<protein>
    <recommendedName>
        <fullName evidence="2">F-box domain-containing protein</fullName>
    </recommendedName>
</protein>
<evidence type="ECO:0008006" key="2">
    <source>
        <dbReference type="Google" id="ProtNLM"/>
    </source>
</evidence>
<organism evidence="1">
    <name type="scientific">Lichtheimia ramosa</name>
    <dbReference type="NCBI Taxonomy" id="688394"/>
    <lineage>
        <taxon>Eukaryota</taxon>
        <taxon>Fungi</taxon>
        <taxon>Fungi incertae sedis</taxon>
        <taxon>Mucoromycota</taxon>
        <taxon>Mucoromycotina</taxon>
        <taxon>Mucoromycetes</taxon>
        <taxon>Mucorales</taxon>
        <taxon>Lichtheimiaceae</taxon>
        <taxon>Lichtheimia</taxon>
    </lineage>
</organism>
<reference evidence="1" key="1">
    <citation type="journal article" date="2014" name="Genome Announc.">
        <title>De novo whole-genome sequence and genome annotation of Lichtheimia ramosa.</title>
        <authorList>
            <person name="Linde J."/>
            <person name="Schwartze V."/>
            <person name="Binder U."/>
            <person name="Lass-Florl C."/>
            <person name="Voigt K."/>
            <person name="Horn F."/>
        </authorList>
    </citation>
    <scope>NUCLEOTIDE SEQUENCE</scope>
    <source>
        <strain evidence="1">JMRC FSU:6197</strain>
    </source>
</reference>
<dbReference type="SUPFAM" id="SSF52047">
    <property type="entry name" value="RNI-like"/>
    <property type="match status" value="1"/>
</dbReference>
<dbReference type="Gene3D" id="3.80.10.10">
    <property type="entry name" value="Ribonuclease Inhibitor"/>
    <property type="match status" value="1"/>
</dbReference>
<sequence length="247" mass="27987">MEHIISFISTHRHTLGYIRITAPLMVSTSIMPQDIQLNHLTVLDFNGLQEHGEMQIFAWITRNAPNVQKLEFSRAEQDDVDICRAMKNLRHLKELWYSSCSPAFIDFMNYHASLGEQSLLAVLSIELDSDPGTDLFPIIYRLSRLQSLSLRFLNTTMNNVSFEALAQGCPGLTDLALYCDHDDGIPSPLIYQIQLFPKLTSLSISSHAKQESLLSLLHCKRLQNLKVEGMRLTSDVKELLSGLLIDE</sequence>
<dbReference type="AlphaFoldDB" id="A0A077WMR6"/>
<dbReference type="OrthoDB" id="550575at2759"/>
<proteinExistence type="predicted"/>
<evidence type="ECO:0000313" key="1">
    <source>
        <dbReference type="EMBL" id="CDS08384.1"/>
    </source>
</evidence>
<gene>
    <name evidence="1" type="ORF">LRAMOSA02332</name>
</gene>
<dbReference type="EMBL" id="LK023324">
    <property type="protein sequence ID" value="CDS08384.1"/>
    <property type="molecule type" value="Genomic_DNA"/>
</dbReference>
<accession>A0A077WMR6</accession>
<dbReference type="InterPro" id="IPR032675">
    <property type="entry name" value="LRR_dom_sf"/>
</dbReference>